<dbReference type="EMBL" id="PVTE01000010">
    <property type="protein sequence ID" value="PRY37717.1"/>
    <property type="molecule type" value="Genomic_DNA"/>
</dbReference>
<feature type="signal peptide" evidence="1">
    <location>
        <begin position="1"/>
        <end position="36"/>
    </location>
</feature>
<accession>A0A2T0SWD1</accession>
<dbReference type="PANTHER" id="PTHR36919:SF2">
    <property type="entry name" value="BLL6627 PROTEIN"/>
    <property type="match status" value="1"/>
</dbReference>
<protein>
    <submittedName>
        <fullName evidence="3">Uncharacterized protein (DUF2147 family)</fullName>
    </submittedName>
</protein>
<sequence length="163" mass="18750">MNNETKPRFFISYMTRFLLIPALLGCLLLTALTPAADDPDAVVGRWLSSKKRNQVQIFRQGDKYYGRLVWMLEPNDPVTKRPKTDMQNPDVSLRNRPLMNMIMMSDLVYKGDNTWTGGQVYNPEDGKTYSCDLTLRDPNSLDIHGYVMGISLLGRTKTWTRVR</sequence>
<dbReference type="AlphaFoldDB" id="A0A2T0SWD1"/>
<dbReference type="InterPro" id="IPR019223">
    <property type="entry name" value="DUF2147"/>
</dbReference>
<dbReference type="PANTHER" id="PTHR36919">
    <property type="entry name" value="BLR1215 PROTEIN"/>
    <property type="match status" value="1"/>
</dbReference>
<evidence type="ECO:0000259" key="2">
    <source>
        <dbReference type="Pfam" id="PF09917"/>
    </source>
</evidence>
<dbReference type="Gene3D" id="2.40.128.520">
    <property type="match status" value="1"/>
</dbReference>
<dbReference type="Pfam" id="PF09917">
    <property type="entry name" value="DUF2147"/>
    <property type="match status" value="1"/>
</dbReference>
<evidence type="ECO:0000313" key="4">
    <source>
        <dbReference type="Proteomes" id="UP000238375"/>
    </source>
</evidence>
<proteinExistence type="predicted"/>
<keyword evidence="4" id="KW-1185">Reference proteome</keyword>
<organism evidence="3 4">
    <name type="scientific">Spirosoma oryzae</name>
    <dbReference type="NCBI Taxonomy" id="1469603"/>
    <lineage>
        <taxon>Bacteria</taxon>
        <taxon>Pseudomonadati</taxon>
        <taxon>Bacteroidota</taxon>
        <taxon>Cytophagia</taxon>
        <taxon>Cytophagales</taxon>
        <taxon>Cytophagaceae</taxon>
        <taxon>Spirosoma</taxon>
    </lineage>
</organism>
<feature type="domain" description="DUF2147" evidence="2">
    <location>
        <begin position="44"/>
        <end position="161"/>
    </location>
</feature>
<keyword evidence="1" id="KW-0732">Signal</keyword>
<dbReference type="RefSeq" id="WP_245882318.1">
    <property type="nucleotide sequence ID" value="NZ_PVTE01000010.1"/>
</dbReference>
<comment type="caution">
    <text evidence="3">The sequence shown here is derived from an EMBL/GenBank/DDBJ whole genome shotgun (WGS) entry which is preliminary data.</text>
</comment>
<reference evidence="3 4" key="1">
    <citation type="submission" date="2018-03" db="EMBL/GenBank/DDBJ databases">
        <title>Genomic Encyclopedia of Archaeal and Bacterial Type Strains, Phase II (KMG-II): from individual species to whole genera.</title>
        <authorList>
            <person name="Goeker M."/>
        </authorList>
    </citation>
    <scope>NUCLEOTIDE SEQUENCE [LARGE SCALE GENOMIC DNA]</scope>
    <source>
        <strain evidence="3 4">DSM 28354</strain>
    </source>
</reference>
<dbReference type="Proteomes" id="UP000238375">
    <property type="component" value="Unassembled WGS sequence"/>
</dbReference>
<evidence type="ECO:0000256" key="1">
    <source>
        <dbReference type="SAM" id="SignalP"/>
    </source>
</evidence>
<feature type="chain" id="PRO_5015705775" evidence="1">
    <location>
        <begin position="37"/>
        <end position="163"/>
    </location>
</feature>
<name>A0A2T0SWD1_9BACT</name>
<evidence type="ECO:0000313" key="3">
    <source>
        <dbReference type="EMBL" id="PRY37717.1"/>
    </source>
</evidence>
<gene>
    <name evidence="3" type="ORF">CLV58_110188</name>
</gene>